<keyword evidence="1" id="KW-0472">Membrane</keyword>
<keyword evidence="1" id="KW-0812">Transmembrane</keyword>
<name>A0A1C0ABH5_9FIRM</name>
<evidence type="ECO:0000313" key="3">
    <source>
        <dbReference type="Proteomes" id="UP000093514"/>
    </source>
</evidence>
<organism evidence="2 3">
    <name type="scientific">Orenia metallireducens</name>
    <dbReference type="NCBI Taxonomy" id="1413210"/>
    <lineage>
        <taxon>Bacteria</taxon>
        <taxon>Bacillati</taxon>
        <taxon>Bacillota</taxon>
        <taxon>Clostridia</taxon>
        <taxon>Halanaerobiales</taxon>
        <taxon>Halobacteroidaceae</taxon>
        <taxon>Orenia</taxon>
    </lineage>
</organism>
<dbReference type="OrthoDB" id="9814363at2"/>
<dbReference type="AlphaFoldDB" id="A0A1C0ABH5"/>
<keyword evidence="3" id="KW-1185">Reference proteome</keyword>
<reference evidence="3" key="1">
    <citation type="submission" date="2016-07" db="EMBL/GenBank/DDBJ databases">
        <authorList>
            <person name="Florea S."/>
            <person name="Webb J.S."/>
            <person name="Jaromczyk J."/>
            <person name="Schardl C.L."/>
        </authorList>
    </citation>
    <scope>NUCLEOTIDE SEQUENCE [LARGE SCALE GENOMIC DNA]</scope>
    <source>
        <strain evidence="3">Z6</strain>
    </source>
</reference>
<accession>A0A1C0ABH5</accession>
<reference evidence="2 3" key="2">
    <citation type="submission" date="2016-08" db="EMBL/GenBank/DDBJ databases">
        <title>Orenia metallireducens sp. nov. strain Z6, a Novel Metal-reducing Firmicute from the Deep Subsurface.</title>
        <authorList>
            <person name="Maxim B.I."/>
            <person name="Kenneth K."/>
            <person name="Flynn T.M."/>
            <person name="Oloughlin E.J."/>
            <person name="Locke R.A."/>
            <person name="Weber J.R."/>
            <person name="Egan S.M."/>
            <person name="Mackie R.I."/>
            <person name="Cann I.K."/>
        </authorList>
    </citation>
    <scope>NUCLEOTIDE SEQUENCE [LARGE SCALE GENOMIC DNA]</scope>
    <source>
        <strain evidence="2 3">Z6</strain>
    </source>
</reference>
<comment type="caution">
    <text evidence="2">The sequence shown here is derived from an EMBL/GenBank/DDBJ whole genome shotgun (WGS) entry which is preliminary data.</text>
</comment>
<gene>
    <name evidence="2" type="ORF">U472_04050</name>
</gene>
<proteinExistence type="predicted"/>
<dbReference type="RefSeq" id="WP_068715768.1">
    <property type="nucleotide sequence ID" value="NZ_LWDV01000007.1"/>
</dbReference>
<evidence type="ECO:0000256" key="1">
    <source>
        <dbReference type="SAM" id="Phobius"/>
    </source>
</evidence>
<feature type="transmembrane region" description="Helical" evidence="1">
    <location>
        <begin position="12"/>
        <end position="32"/>
    </location>
</feature>
<dbReference type="EMBL" id="LWDV01000007">
    <property type="protein sequence ID" value="OCL27732.1"/>
    <property type="molecule type" value="Genomic_DNA"/>
</dbReference>
<sequence length="92" mass="10296">MNLIKRTSLKKKLVAMIIASIVLLLGSTLIVVRTVVSEKAKDVAVIKVKTDLATGYDIIEQKFPGDWRLEDDKLYKGEVLMNNNFAIVDYIG</sequence>
<dbReference type="Proteomes" id="UP000093514">
    <property type="component" value="Unassembled WGS sequence"/>
</dbReference>
<protein>
    <submittedName>
        <fullName evidence="2">Uncharacterized protein</fullName>
    </submittedName>
</protein>
<keyword evidence="1" id="KW-1133">Transmembrane helix</keyword>
<evidence type="ECO:0000313" key="2">
    <source>
        <dbReference type="EMBL" id="OCL27732.1"/>
    </source>
</evidence>